<dbReference type="SUPFAM" id="SSF81301">
    <property type="entry name" value="Nucleotidyltransferase"/>
    <property type="match status" value="1"/>
</dbReference>
<evidence type="ECO:0000313" key="1">
    <source>
        <dbReference type="EMBL" id="GHO57191.1"/>
    </source>
</evidence>
<proteinExistence type="predicted"/>
<name>A0ABQ3UWI2_9CHLR</name>
<comment type="caution">
    <text evidence="1">The sequence shown here is derived from an EMBL/GenBank/DDBJ whole genome shotgun (WGS) entry which is preliminary data.</text>
</comment>
<dbReference type="PANTHER" id="PTHR34822">
    <property type="entry name" value="GRPB DOMAIN PROTEIN (AFU_ORTHOLOGUE AFUA_1G01530)"/>
    <property type="match status" value="1"/>
</dbReference>
<dbReference type="PANTHER" id="PTHR34822:SF1">
    <property type="entry name" value="GRPB FAMILY PROTEIN"/>
    <property type="match status" value="1"/>
</dbReference>
<evidence type="ECO:0008006" key="3">
    <source>
        <dbReference type="Google" id="ProtNLM"/>
    </source>
</evidence>
<reference evidence="1 2" key="1">
    <citation type="journal article" date="2021" name="Int. J. Syst. Evol. Microbiol.">
        <title>Reticulibacter mediterranei gen. nov., sp. nov., within the new family Reticulibacteraceae fam. nov., and Ktedonospora formicarum gen. nov., sp. nov., Ktedonobacter robiniae sp. nov., Dictyobacter formicarum sp. nov. and Dictyobacter arantiisoli sp. nov., belonging to the class Ktedonobacteria.</title>
        <authorList>
            <person name="Yabe S."/>
            <person name="Zheng Y."/>
            <person name="Wang C.M."/>
            <person name="Sakai Y."/>
            <person name="Abe K."/>
            <person name="Yokota A."/>
            <person name="Donadio S."/>
            <person name="Cavaletti L."/>
            <person name="Monciardini P."/>
        </authorList>
    </citation>
    <scope>NUCLEOTIDE SEQUENCE [LARGE SCALE GENOMIC DNA]</scope>
    <source>
        <strain evidence="1 2">SOSP1-30</strain>
    </source>
</reference>
<dbReference type="Gene3D" id="3.30.460.10">
    <property type="entry name" value="Beta Polymerase, domain 2"/>
    <property type="match status" value="1"/>
</dbReference>
<keyword evidence="2" id="KW-1185">Reference proteome</keyword>
<dbReference type="Proteomes" id="UP000654345">
    <property type="component" value="Unassembled WGS sequence"/>
</dbReference>
<dbReference type="Pfam" id="PF04229">
    <property type="entry name" value="GrpB"/>
    <property type="match status" value="1"/>
</dbReference>
<sequence>MHSCGTISPHVHVLLLGGVYDYDVPYDARWPEEFLALTRPLRAALGELALRIDHIGSNSVPGLAAKDIIDIQVTVRDFTCTPELVEKLGSLGYTLAPEITQDHLPPLYQGPEADWEKRYFRPPASLRPMHLHIRALGLPNQRYPLLFRDYLRAHPMASAAYAQIKMALSRRQPDDVEFYYDIKDPLCDIVIEAAEEWAQATNWQI</sequence>
<evidence type="ECO:0000313" key="2">
    <source>
        <dbReference type="Proteomes" id="UP000654345"/>
    </source>
</evidence>
<protein>
    <recommendedName>
        <fullName evidence="3">GrpB family protein</fullName>
    </recommendedName>
</protein>
<dbReference type="InterPro" id="IPR007344">
    <property type="entry name" value="GrpB/CoaE"/>
</dbReference>
<organism evidence="1 2">
    <name type="scientific">Ktedonobacter robiniae</name>
    <dbReference type="NCBI Taxonomy" id="2778365"/>
    <lineage>
        <taxon>Bacteria</taxon>
        <taxon>Bacillati</taxon>
        <taxon>Chloroflexota</taxon>
        <taxon>Ktedonobacteria</taxon>
        <taxon>Ktedonobacterales</taxon>
        <taxon>Ktedonobacteraceae</taxon>
        <taxon>Ktedonobacter</taxon>
    </lineage>
</organism>
<dbReference type="InterPro" id="IPR043519">
    <property type="entry name" value="NT_sf"/>
</dbReference>
<dbReference type="EMBL" id="BNJG01000002">
    <property type="protein sequence ID" value="GHO57191.1"/>
    <property type="molecule type" value="Genomic_DNA"/>
</dbReference>
<accession>A0ABQ3UWI2</accession>
<gene>
    <name evidence="1" type="ORF">KSB_56660</name>
</gene>